<comment type="similarity">
    <text evidence="4">Belongs to the orthopoxvirus OPG062 family.</text>
</comment>
<organism evidence="5">
    <name type="scientific">Sea otter poxvirus</name>
    <dbReference type="NCBI Taxonomy" id="1416741"/>
    <lineage>
        <taxon>Viruses</taxon>
        <taxon>Varidnaviria</taxon>
        <taxon>Bamfordvirae</taxon>
        <taxon>Nucleocytoviricota</taxon>
        <taxon>Pokkesviricetes</taxon>
        <taxon>Chitovirales</taxon>
        <taxon>Poxviridae</taxon>
        <taxon>Chordopoxvirinae</taxon>
        <taxon>Mustelpoxvirus</taxon>
        <taxon>Mustelpoxvirus seaotterpox</taxon>
        <taxon>Sea otterpox virus</taxon>
    </lineage>
</organism>
<dbReference type="Pfam" id="PF04767">
    <property type="entry name" value="Pox_F17"/>
    <property type="match status" value="1"/>
</dbReference>
<dbReference type="GeneID" id="36841021"/>
<dbReference type="OrthoDB" id="25950at10239"/>
<dbReference type="KEGG" id="vg:36841021"/>
<evidence type="ECO:0000256" key="3">
    <source>
        <dbReference type="ARBA" id="ARBA00023125"/>
    </source>
</evidence>
<proteinExistence type="inferred from homology"/>
<keyword evidence="6" id="KW-1185">Reference proteome</keyword>
<evidence type="ECO:0000256" key="1">
    <source>
        <dbReference type="ARBA" id="ARBA00022553"/>
    </source>
</evidence>
<dbReference type="GO" id="GO:0019082">
    <property type="term" value="P:viral protein processing"/>
    <property type="evidence" value="ECO:0007669"/>
    <property type="project" value="InterPro"/>
</dbReference>
<dbReference type="EMBL" id="MH427217">
    <property type="protein sequence ID" value="AWU47069.1"/>
    <property type="molecule type" value="Genomic_DNA"/>
</dbReference>
<evidence type="ECO:0000256" key="2">
    <source>
        <dbReference type="ARBA" id="ARBA00022921"/>
    </source>
</evidence>
<dbReference type="GO" id="GO:0003677">
    <property type="term" value="F:DNA binding"/>
    <property type="evidence" value="ECO:0007669"/>
    <property type="project" value="UniProtKB-KW"/>
</dbReference>
<gene>
    <name evidence="5" type="primary">SOPV-ELK-024</name>
</gene>
<dbReference type="Proteomes" id="UP000249273">
    <property type="component" value="Segment"/>
</dbReference>
<accession>A0A2U9QHJ2</accession>
<dbReference type="RefSeq" id="YP_009480562.1">
    <property type="nucleotide sequence ID" value="NC_037656.1"/>
</dbReference>
<keyword evidence="3 5" id="KW-0238">DNA-binding</keyword>
<reference evidence="5" key="1">
    <citation type="submission" date="2018-05" db="EMBL/GenBank/DDBJ databases">
        <title>Complete Genome Sequence of a Novel Sea Otter Poxvirus.</title>
        <authorList>
            <person name="Jacob J.M."/>
            <person name="Subramaniam K."/>
            <person name="Tu S.-L."/>
            <person name="Nielsen O."/>
            <person name="Tuomi P.A."/>
            <person name="Upton C."/>
            <person name="Waltzek T.B."/>
        </authorList>
    </citation>
    <scope>NUCLEOTIDE SEQUENCE [LARGE SCALE GENOMIC DNA]</scope>
    <source>
        <strain evidence="5">ELK</strain>
    </source>
</reference>
<evidence type="ECO:0000256" key="4">
    <source>
        <dbReference type="ARBA" id="ARBA00034718"/>
    </source>
</evidence>
<evidence type="ECO:0000313" key="5">
    <source>
        <dbReference type="EMBL" id="AWU47069.1"/>
    </source>
</evidence>
<evidence type="ECO:0000313" key="6">
    <source>
        <dbReference type="Proteomes" id="UP000249273"/>
    </source>
</evidence>
<name>A0A2U9QHJ2_9POXV</name>
<sequence length="106" mass="11998">MTEISRSPFYIDTERGKILVLKWLTVCQIPEISCSNQKTCSVKTDVSAQKHEQVTTQCQQKAQSPQQESTHCPFTTTNSNTVPFMRTNMLETLFTNNKNNAARILG</sequence>
<protein>
    <submittedName>
        <fullName evidence="5">DNA-binding phosphoprotein</fullName>
    </submittedName>
</protein>
<dbReference type="InterPro" id="IPR006854">
    <property type="entry name" value="Phosphoprotein_F17"/>
</dbReference>
<keyword evidence="2" id="KW-0426">Late protein</keyword>
<keyword evidence="1" id="KW-0597">Phosphoprotein</keyword>